<comment type="subunit">
    <text evidence="4 11">Homodimer.</text>
</comment>
<dbReference type="NCBIfam" id="TIGR00858">
    <property type="entry name" value="bioF"/>
    <property type="match status" value="1"/>
</dbReference>
<comment type="function">
    <text evidence="11">Catalyzes the decarboxylative condensation of pimeloyl-[acyl-carrier protein] and L-alanine to produce 8-amino-7-oxononanoate (AON), [acyl-carrier protein], and carbon dioxide.</text>
</comment>
<comment type="pathway">
    <text evidence="2 11">Cofactor biosynthesis; biotin biosynthesis.</text>
</comment>
<evidence type="ECO:0000313" key="15">
    <source>
        <dbReference type="Proteomes" id="UP000248724"/>
    </source>
</evidence>
<protein>
    <recommendedName>
        <fullName evidence="11">8-amino-7-ketopelargonate synthase</fullName>
        <ecNumber evidence="11">2.3.1.47</ecNumber>
    </recommendedName>
</protein>
<dbReference type="EC" id="2.3.1.47" evidence="11"/>
<dbReference type="NCBIfam" id="TIGR01825">
    <property type="entry name" value="gly_Cac_T_rel"/>
    <property type="match status" value="1"/>
</dbReference>
<dbReference type="Proteomes" id="UP000248724">
    <property type="component" value="Unassembled WGS sequence"/>
</dbReference>
<accession>A0A2W6AFH0</accession>
<dbReference type="InterPro" id="IPR004723">
    <property type="entry name" value="AONS_Archaea/Proteobacteria"/>
</dbReference>
<dbReference type="Gene3D" id="3.40.640.10">
    <property type="entry name" value="Type I PLP-dependent aspartate aminotransferase-like (Major domain)"/>
    <property type="match status" value="1"/>
</dbReference>
<evidence type="ECO:0000256" key="9">
    <source>
        <dbReference type="ARBA" id="ARBA00047715"/>
    </source>
</evidence>
<dbReference type="InterPro" id="IPR050087">
    <property type="entry name" value="AON_synthase_class-II"/>
</dbReference>
<sequence>MAIESTRTSDAVRHLDASLEEDLDTLRNEGLFRPLRVLESPQMAEVVVGGRRLINLSSNNYLGLNTHPRLIEAAVRGASEWGAGSGAVRTIAGTQSIHEELEARLAAFKHTEAALCFQSGYTVNVGVIGSMLESGDCVVSDKLNHASIIDGIRLTKADRILYEHVDVDDAERALKEARDKGYRRVLLITDGVFSMDGDIAPLPDLVERAEKYEAAVMVDDAHGTGVLGRNGRGSTDHFNLHGRVALNIGTLSKAVGVVGGYVAASQTVRDHLIHKARPFLFSSSHPAAVVLACIAAIDVLEQEPELIERLWVNARYLKKGLAELGFDIGHSETPITPVMCGEAPQAMALSDALLEHGVFAQAIGFPTVARGRARVRTIVTATHTTAQLDDALAAFGACGPAIGLL</sequence>
<feature type="domain" description="Aminotransferase class I/classII large" evidence="12">
    <location>
        <begin position="53"/>
        <end position="394"/>
    </location>
</feature>
<dbReference type="UniPathway" id="UPA00078"/>
<comment type="cofactor">
    <cofactor evidence="1 10 11">
        <name>pyridoxal 5'-phosphate</name>
        <dbReference type="ChEBI" id="CHEBI:597326"/>
    </cofactor>
</comment>
<dbReference type="PANTHER" id="PTHR13693">
    <property type="entry name" value="CLASS II AMINOTRANSFERASE/8-AMINO-7-OXONONANOATE SYNTHASE"/>
    <property type="match status" value="1"/>
</dbReference>
<comment type="caution">
    <text evidence="14">The sequence shown here is derived from an EMBL/GenBank/DDBJ whole genome shotgun (WGS) entry which is preliminary data.</text>
</comment>
<gene>
    <name evidence="14" type="ORF">DLM65_00730</name>
    <name evidence="13" type="ORF">JF886_02485</name>
</gene>
<feature type="modified residue" description="N6-(pyridoxal phosphate)lysine" evidence="10">
    <location>
        <position position="253"/>
    </location>
</feature>
<evidence type="ECO:0000256" key="3">
    <source>
        <dbReference type="ARBA" id="ARBA00010008"/>
    </source>
</evidence>
<keyword evidence="7 10" id="KW-0663">Pyridoxal phosphate</keyword>
<dbReference type="Proteomes" id="UP000606991">
    <property type="component" value="Unassembled WGS sequence"/>
</dbReference>
<dbReference type="NCBIfam" id="NF005394">
    <property type="entry name" value="PRK06939.1"/>
    <property type="match status" value="1"/>
</dbReference>
<dbReference type="GO" id="GO:0009102">
    <property type="term" value="P:biotin biosynthetic process"/>
    <property type="evidence" value="ECO:0007669"/>
    <property type="project" value="UniProtKB-UniRule"/>
</dbReference>
<dbReference type="GO" id="GO:0030170">
    <property type="term" value="F:pyridoxal phosphate binding"/>
    <property type="evidence" value="ECO:0007669"/>
    <property type="project" value="InterPro"/>
</dbReference>
<keyword evidence="6" id="KW-0093">Biotin biosynthesis</keyword>
<evidence type="ECO:0000256" key="11">
    <source>
        <dbReference type="RuleBase" id="RU003693"/>
    </source>
</evidence>
<dbReference type="Pfam" id="PF00155">
    <property type="entry name" value="Aminotran_1_2"/>
    <property type="match status" value="1"/>
</dbReference>
<evidence type="ECO:0000313" key="14">
    <source>
        <dbReference type="EMBL" id="PZR84018.1"/>
    </source>
</evidence>
<reference evidence="14 15" key="1">
    <citation type="journal article" date="2017" name="Nature">
        <title>Atmospheric trace gases support primary production in Antarctic desert surface soil.</title>
        <authorList>
            <person name="Ji M."/>
            <person name="Greening C."/>
            <person name="Vanwonterghem I."/>
            <person name="Carere C.R."/>
            <person name="Bay S.K."/>
            <person name="Steen J.A."/>
            <person name="Montgomery K."/>
            <person name="Lines T."/>
            <person name="Beardall J."/>
            <person name="van Dorst J."/>
            <person name="Snape I."/>
            <person name="Stott M.B."/>
            <person name="Hugenholtz P."/>
            <person name="Ferrari B.C."/>
        </authorList>
    </citation>
    <scope>NUCLEOTIDE SEQUENCE [LARGE SCALE GENOMIC DNA]</scope>
    <source>
        <strain evidence="14">RRmetagenome_bin12</strain>
    </source>
</reference>
<dbReference type="InterPro" id="IPR010962">
    <property type="entry name" value="AONS_Archaea/Firmicutes"/>
</dbReference>
<dbReference type="FunFam" id="3.40.640.10:FF:000006">
    <property type="entry name" value="5-aminolevulinate synthase, mitochondrial"/>
    <property type="match status" value="1"/>
</dbReference>
<evidence type="ECO:0000256" key="7">
    <source>
        <dbReference type="ARBA" id="ARBA00022898"/>
    </source>
</evidence>
<comment type="similarity">
    <text evidence="3 11">Belongs to the class-II pyridoxal-phosphate-dependent aminotransferase family. BioF subfamily.</text>
</comment>
<evidence type="ECO:0000256" key="5">
    <source>
        <dbReference type="ARBA" id="ARBA00022679"/>
    </source>
</evidence>
<evidence type="ECO:0000313" key="16">
    <source>
        <dbReference type="Proteomes" id="UP000606991"/>
    </source>
</evidence>
<reference evidence="13 16" key="3">
    <citation type="submission" date="2020-10" db="EMBL/GenBank/DDBJ databases">
        <title>Ca. Dormibacterota MAGs.</title>
        <authorList>
            <person name="Montgomery K."/>
        </authorList>
    </citation>
    <scope>NUCLEOTIDE SEQUENCE [LARGE SCALE GENOMIC DNA]</scope>
    <source>
        <strain evidence="13">SC8812_S17_18</strain>
    </source>
</reference>
<dbReference type="GO" id="GO:0008710">
    <property type="term" value="F:8-amino-7-oxononanoate synthase activity"/>
    <property type="evidence" value="ECO:0007669"/>
    <property type="project" value="UniProtKB-UniRule"/>
</dbReference>
<evidence type="ECO:0000256" key="8">
    <source>
        <dbReference type="ARBA" id="ARBA00023315"/>
    </source>
</evidence>
<dbReference type="EMBL" id="QHBU01000014">
    <property type="protein sequence ID" value="PZR84018.1"/>
    <property type="molecule type" value="Genomic_DNA"/>
</dbReference>
<dbReference type="InterPro" id="IPR001917">
    <property type="entry name" value="Aminotrans_II_pyridoxalP_BS"/>
</dbReference>
<dbReference type="EMBL" id="JAEKNS010000036">
    <property type="protein sequence ID" value="MBJ7593722.1"/>
    <property type="molecule type" value="Genomic_DNA"/>
</dbReference>
<dbReference type="RefSeq" id="WP_337309274.1">
    <property type="nucleotide sequence ID" value="NZ_JAEKNS010000036.1"/>
</dbReference>
<comment type="catalytic activity">
    <reaction evidence="9 11">
        <text>6-carboxyhexanoyl-[ACP] + L-alanine + H(+) = (8S)-8-amino-7-oxononanoate + holo-[ACP] + CO2</text>
        <dbReference type="Rhea" id="RHEA:42288"/>
        <dbReference type="Rhea" id="RHEA-COMP:9685"/>
        <dbReference type="Rhea" id="RHEA-COMP:9955"/>
        <dbReference type="ChEBI" id="CHEBI:15378"/>
        <dbReference type="ChEBI" id="CHEBI:16526"/>
        <dbReference type="ChEBI" id="CHEBI:57972"/>
        <dbReference type="ChEBI" id="CHEBI:64479"/>
        <dbReference type="ChEBI" id="CHEBI:78846"/>
        <dbReference type="ChEBI" id="CHEBI:149468"/>
        <dbReference type="EC" id="2.3.1.47"/>
    </reaction>
</comment>
<dbReference type="PANTHER" id="PTHR13693:SF3">
    <property type="entry name" value="LD36009P"/>
    <property type="match status" value="1"/>
</dbReference>
<reference evidence="14" key="2">
    <citation type="submission" date="2018-05" db="EMBL/GenBank/DDBJ databases">
        <authorList>
            <person name="Ferrari B."/>
        </authorList>
    </citation>
    <scope>NUCLEOTIDE SEQUENCE</scope>
    <source>
        <strain evidence="14">RRmetagenome_bin12</strain>
    </source>
</reference>
<keyword evidence="5 11" id="KW-0808">Transferase</keyword>
<evidence type="ECO:0000259" key="12">
    <source>
        <dbReference type="Pfam" id="PF00155"/>
    </source>
</evidence>
<evidence type="ECO:0000256" key="1">
    <source>
        <dbReference type="ARBA" id="ARBA00001933"/>
    </source>
</evidence>
<evidence type="ECO:0000313" key="13">
    <source>
        <dbReference type="EMBL" id="MBJ7593722.1"/>
    </source>
</evidence>
<accession>A0A934N8Z5</accession>
<dbReference type="InterPro" id="IPR015424">
    <property type="entry name" value="PyrdxlP-dep_Trfase"/>
</dbReference>
<evidence type="ECO:0000256" key="10">
    <source>
        <dbReference type="PIRSR" id="PIRSR604723-51"/>
    </source>
</evidence>
<dbReference type="Gene3D" id="3.90.1150.10">
    <property type="entry name" value="Aspartate Aminotransferase, domain 1"/>
    <property type="match status" value="1"/>
</dbReference>
<proteinExistence type="inferred from homology"/>
<dbReference type="InterPro" id="IPR015422">
    <property type="entry name" value="PyrdxlP-dep_Trfase_small"/>
</dbReference>
<dbReference type="PROSITE" id="PS00599">
    <property type="entry name" value="AA_TRANSFER_CLASS_2"/>
    <property type="match status" value="1"/>
</dbReference>
<dbReference type="InterPro" id="IPR004839">
    <property type="entry name" value="Aminotransferase_I/II_large"/>
</dbReference>
<organism evidence="14 15">
    <name type="scientific">Candidatus Aeolococcus gillhamiae</name>
    <dbReference type="NCBI Taxonomy" id="3127015"/>
    <lineage>
        <taxon>Bacteria</taxon>
        <taxon>Bacillati</taxon>
        <taxon>Candidatus Dormiibacterota</taxon>
        <taxon>Candidatus Dormibacteria</taxon>
        <taxon>Candidatus Aeolococcales</taxon>
        <taxon>Candidatus Aeolococcaceae</taxon>
        <taxon>Candidatus Aeolococcus</taxon>
    </lineage>
</organism>
<keyword evidence="8 13" id="KW-0012">Acyltransferase</keyword>
<evidence type="ECO:0000256" key="2">
    <source>
        <dbReference type="ARBA" id="ARBA00004746"/>
    </source>
</evidence>
<dbReference type="SUPFAM" id="SSF53383">
    <property type="entry name" value="PLP-dependent transferases"/>
    <property type="match status" value="1"/>
</dbReference>
<evidence type="ECO:0000256" key="4">
    <source>
        <dbReference type="ARBA" id="ARBA00011738"/>
    </source>
</evidence>
<name>A0A2W6AFH0_9BACT</name>
<dbReference type="CDD" id="cd06454">
    <property type="entry name" value="KBL_like"/>
    <property type="match status" value="1"/>
</dbReference>
<evidence type="ECO:0000256" key="6">
    <source>
        <dbReference type="ARBA" id="ARBA00022756"/>
    </source>
</evidence>
<dbReference type="AlphaFoldDB" id="A0A2W6AFH0"/>
<dbReference type="InterPro" id="IPR015421">
    <property type="entry name" value="PyrdxlP-dep_Trfase_major"/>
</dbReference>